<dbReference type="EMBL" id="CAEKDK010000007">
    <property type="protein sequence ID" value="CAB4287558.1"/>
    <property type="molecule type" value="Genomic_DNA"/>
</dbReference>
<proteinExistence type="predicted"/>
<dbReference type="AlphaFoldDB" id="A0A6J5VNU3"/>
<protein>
    <submittedName>
        <fullName evidence="1">Uncharacterized protein</fullName>
    </submittedName>
</protein>
<dbReference type="PANTHER" id="PTHR34724:SF2">
    <property type="entry name" value="OS12G0596101 PROTEIN"/>
    <property type="match status" value="1"/>
</dbReference>
<evidence type="ECO:0000313" key="1">
    <source>
        <dbReference type="EMBL" id="CAB4287558.1"/>
    </source>
</evidence>
<reference evidence="1 2" key="1">
    <citation type="submission" date="2020-05" db="EMBL/GenBank/DDBJ databases">
        <authorList>
            <person name="Campoy J."/>
            <person name="Schneeberger K."/>
            <person name="Spophaly S."/>
        </authorList>
    </citation>
    <scope>NUCLEOTIDE SEQUENCE [LARGE SCALE GENOMIC DNA]</scope>
    <source>
        <strain evidence="1">PruArmRojPasFocal</strain>
    </source>
</reference>
<gene>
    <name evidence="1" type="ORF">CURHAP_LOCUS45552</name>
</gene>
<evidence type="ECO:0000313" key="2">
    <source>
        <dbReference type="Proteomes" id="UP000507222"/>
    </source>
</evidence>
<dbReference type="Proteomes" id="UP000507222">
    <property type="component" value="Unassembled WGS sequence"/>
</dbReference>
<sequence length="75" mass="8027">MCFRVDCKQCGKYSWGGCGKHLGTLYASIDEGKHCMCRSWPGVAIPKQGTPAPQQSVASAAANPNVMHVYGILTI</sequence>
<organism evidence="1 2">
    <name type="scientific">Prunus armeniaca</name>
    <name type="common">Apricot</name>
    <name type="synonym">Armeniaca vulgaris</name>
    <dbReference type="NCBI Taxonomy" id="36596"/>
    <lineage>
        <taxon>Eukaryota</taxon>
        <taxon>Viridiplantae</taxon>
        <taxon>Streptophyta</taxon>
        <taxon>Embryophyta</taxon>
        <taxon>Tracheophyta</taxon>
        <taxon>Spermatophyta</taxon>
        <taxon>Magnoliopsida</taxon>
        <taxon>eudicotyledons</taxon>
        <taxon>Gunneridae</taxon>
        <taxon>Pentapetalae</taxon>
        <taxon>rosids</taxon>
        <taxon>fabids</taxon>
        <taxon>Rosales</taxon>
        <taxon>Rosaceae</taxon>
        <taxon>Amygdaloideae</taxon>
        <taxon>Amygdaleae</taxon>
        <taxon>Prunus</taxon>
    </lineage>
</organism>
<name>A0A6J5VNU3_PRUAR</name>
<dbReference type="PANTHER" id="PTHR34724">
    <property type="entry name" value="OS12G0596101 PROTEIN"/>
    <property type="match status" value="1"/>
</dbReference>
<accession>A0A6J5VNU3</accession>